<keyword evidence="1" id="KW-1133">Transmembrane helix</keyword>
<feature type="transmembrane region" description="Helical" evidence="1">
    <location>
        <begin position="67"/>
        <end position="86"/>
    </location>
</feature>
<gene>
    <name evidence="2" type="ORF">F1189_01770</name>
</gene>
<protein>
    <submittedName>
        <fullName evidence="2">Uncharacterized protein</fullName>
    </submittedName>
</protein>
<organism evidence="2 3">
    <name type="scientific">Rhodovastum atsumiense</name>
    <dbReference type="NCBI Taxonomy" id="504468"/>
    <lineage>
        <taxon>Bacteria</taxon>
        <taxon>Pseudomonadati</taxon>
        <taxon>Pseudomonadota</taxon>
        <taxon>Alphaproteobacteria</taxon>
        <taxon>Acetobacterales</taxon>
        <taxon>Acetobacteraceae</taxon>
        <taxon>Rhodovastum</taxon>
    </lineage>
</organism>
<sequence length="88" mass="9112">MTPWGEIGLLGISMGALTVLLRTTPGTLAQRLLRIAPVVIGLFLAGLALGRLAGVPGFTPSQGLPEYIMAGIGLLCWAGGLVRMLARN</sequence>
<evidence type="ECO:0000313" key="2">
    <source>
        <dbReference type="EMBL" id="KAA5614343.1"/>
    </source>
</evidence>
<comment type="caution">
    <text evidence="2">The sequence shown here is derived from an EMBL/GenBank/DDBJ whole genome shotgun (WGS) entry which is preliminary data.</text>
</comment>
<feature type="transmembrane region" description="Helical" evidence="1">
    <location>
        <begin position="6"/>
        <end position="23"/>
    </location>
</feature>
<evidence type="ECO:0000256" key="1">
    <source>
        <dbReference type="SAM" id="Phobius"/>
    </source>
</evidence>
<dbReference type="Proteomes" id="UP000325255">
    <property type="component" value="Unassembled WGS sequence"/>
</dbReference>
<feature type="transmembrane region" description="Helical" evidence="1">
    <location>
        <begin position="35"/>
        <end position="55"/>
    </location>
</feature>
<dbReference type="AlphaFoldDB" id="A0A5M6J175"/>
<keyword evidence="3" id="KW-1185">Reference proteome</keyword>
<dbReference type="EMBL" id="VWPK01000002">
    <property type="protein sequence ID" value="KAA5614343.1"/>
    <property type="molecule type" value="Genomic_DNA"/>
</dbReference>
<keyword evidence="1" id="KW-0472">Membrane</keyword>
<reference evidence="2 3" key="1">
    <citation type="submission" date="2019-09" db="EMBL/GenBank/DDBJ databases">
        <title>Genome sequence of Rhodovastum atsumiense, a diverse member of the Acetobacteraceae family of non-sulfur purple photosynthetic bacteria.</title>
        <authorList>
            <person name="Meyer T."/>
            <person name="Kyndt J."/>
        </authorList>
    </citation>
    <scope>NUCLEOTIDE SEQUENCE [LARGE SCALE GENOMIC DNA]</scope>
    <source>
        <strain evidence="2 3">DSM 21279</strain>
    </source>
</reference>
<dbReference type="RefSeq" id="WP_150038839.1">
    <property type="nucleotide sequence ID" value="NZ_OW485601.1"/>
</dbReference>
<proteinExistence type="predicted"/>
<accession>A0A5M6J175</accession>
<keyword evidence="1" id="KW-0812">Transmembrane</keyword>
<evidence type="ECO:0000313" key="3">
    <source>
        <dbReference type="Proteomes" id="UP000325255"/>
    </source>
</evidence>
<name>A0A5M6J175_9PROT</name>